<evidence type="ECO:0000313" key="1">
    <source>
        <dbReference type="EMBL" id="TDF88551.1"/>
    </source>
</evidence>
<dbReference type="Proteomes" id="UP000295511">
    <property type="component" value="Unassembled WGS sequence"/>
</dbReference>
<dbReference type="OrthoDB" id="4950636at2"/>
<evidence type="ECO:0000313" key="2">
    <source>
        <dbReference type="Proteomes" id="UP000295511"/>
    </source>
</evidence>
<protein>
    <submittedName>
        <fullName evidence="1">Uncharacterized protein</fullName>
    </submittedName>
</protein>
<reference evidence="1 2" key="1">
    <citation type="submission" date="2019-03" db="EMBL/GenBank/DDBJ databases">
        <title>Whole genome sequence of Arthrobacter sp JH1-1.</title>
        <authorList>
            <person name="Trinh H.N."/>
        </authorList>
    </citation>
    <scope>NUCLEOTIDE SEQUENCE [LARGE SCALE GENOMIC DNA]</scope>
    <source>
        <strain evidence="1 2">JH1-1</strain>
    </source>
</reference>
<dbReference type="EMBL" id="SMRU01000045">
    <property type="protein sequence ID" value="TDF88551.1"/>
    <property type="molecule type" value="Genomic_DNA"/>
</dbReference>
<sequence length="90" mass="9684">MSVNEYEASLIVRSGAELLRVASSDPRSDEGYEEVKTNLSEALESIAEALGNFEAGVGVPSRSTGWIQDLHRVADDLRKGETQNGADGME</sequence>
<proteinExistence type="predicted"/>
<organism evidence="1 2">
    <name type="scientific">Arthrobacter terricola</name>
    <dbReference type="NCBI Taxonomy" id="2547396"/>
    <lineage>
        <taxon>Bacteria</taxon>
        <taxon>Bacillati</taxon>
        <taxon>Actinomycetota</taxon>
        <taxon>Actinomycetes</taxon>
        <taxon>Micrococcales</taxon>
        <taxon>Micrococcaceae</taxon>
        <taxon>Arthrobacter</taxon>
    </lineage>
</organism>
<name>A0A4R5K5N1_9MICC</name>
<accession>A0A4R5K5N1</accession>
<keyword evidence="2" id="KW-1185">Reference proteome</keyword>
<comment type="caution">
    <text evidence="1">The sequence shown here is derived from an EMBL/GenBank/DDBJ whole genome shotgun (WGS) entry which is preliminary data.</text>
</comment>
<dbReference type="RefSeq" id="WP_133206737.1">
    <property type="nucleotide sequence ID" value="NZ_SMRU01000045.1"/>
</dbReference>
<dbReference type="AlphaFoldDB" id="A0A4R5K5N1"/>
<gene>
    <name evidence="1" type="ORF">E1809_23845</name>
</gene>